<feature type="domain" description="HTH araC/xylS-type" evidence="5">
    <location>
        <begin position="88"/>
        <end position="192"/>
    </location>
</feature>
<dbReference type="Pfam" id="PF12833">
    <property type="entry name" value="HTH_18"/>
    <property type="match status" value="1"/>
</dbReference>
<keyword evidence="3" id="KW-0804">Transcription</keyword>
<name>A0A1T5GCH5_9FLAO</name>
<dbReference type="Gene3D" id="1.10.10.60">
    <property type="entry name" value="Homeodomain-like"/>
    <property type="match status" value="2"/>
</dbReference>
<dbReference type="EMBL" id="FUYZ01000011">
    <property type="protein sequence ID" value="SKC06031.1"/>
    <property type="molecule type" value="Genomic_DNA"/>
</dbReference>
<dbReference type="PANTHER" id="PTHR43280">
    <property type="entry name" value="ARAC-FAMILY TRANSCRIPTIONAL REGULATOR"/>
    <property type="match status" value="1"/>
</dbReference>
<evidence type="ECO:0000256" key="4">
    <source>
        <dbReference type="SAM" id="Phobius"/>
    </source>
</evidence>
<dbReference type="OrthoDB" id="5295174at2"/>
<keyword evidence="2" id="KW-0238">DNA-binding</keyword>
<keyword evidence="4" id="KW-0812">Transmembrane</keyword>
<dbReference type="SUPFAM" id="SSF46689">
    <property type="entry name" value="Homeodomain-like"/>
    <property type="match status" value="1"/>
</dbReference>
<gene>
    <name evidence="6" type="ORF">SAMN05660477_02709</name>
</gene>
<proteinExistence type="predicted"/>
<dbReference type="InterPro" id="IPR018060">
    <property type="entry name" value="HTH_AraC"/>
</dbReference>
<evidence type="ECO:0000259" key="5">
    <source>
        <dbReference type="PROSITE" id="PS01124"/>
    </source>
</evidence>
<keyword evidence="1" id="KW-0805">Transcription regulation</keyword>
<evidence type="ECO:0000313" key="7">
    <source>
        <dbReference type="Proteomes" id="UP000191112"/>
    </source>
</evidence>
<feature type="transmembrane region" description="Helical" evidence="4">
    <location>
        <begin position="6"/>
        <end position="29"/>
    </location>
</feature>
<evidence type="ECO:0000313" key="6">
    <source>
        <dbReference type="EMBL" id="SKC06031.1"/>
    </source>
</evidence>
<dbReference type="GO" id="GO:0043565">
    <property type="term" value="F:sequence-specific DNA binding"/>
    <property type="evidence" value="ECO:0007669"/>
    <property type="project" value="InterPro"/>
</dbReference>
<accession>A0A1T5GCH5</accession>
<keyword evidence="4" id="KW-1133">Transmembrane helix</keyword>
<dbReference type="GO" id="GO:0003700">
    <property type="term" value="F:DNA-binding transcription factor activity"/>
    <property type="evidence" value="ECO:0007669"/>
    <property type="project" value="InterPro"/>
</dbReference>
<keyword evidence="7" id="KW-1185">Reference proteome</keyword>
<sequence>MHTTLFFTCLILAILVGILTGIIATYYYLVKKKKDQNPLIFTTFNDETPPNVKLEEKTSANISPEILSEERNEDQELMTVETRVKIIQKLEKFEKSGLFTNRNLSLPYLAAYLETNTKYLSKIIKNYKHSDFNAYINKLRIDYILKQLNENKEYRHYKISSLAEEAGYSSHSKFATIFKQVVGIPPSLYIQHLEIGKIPRDIPNMNIDNNIAVSS</sequence>
<keyword evidence="4" id="KW-0472">Membrane</keyword>
<dbReference type="PANTHER" id="PTHR43280:SF34">
    <property type="entry name" value="ARAC-FAMILY TRANSCRIPTIONAL REGULATOR"/>
    <property type="match status" value="1"/>
</dbReference>
<dbReference type="RefSeq" id="WP_079667893.1">
    <property type="nucleotide sequence ID" value="NZ_FUYZ01000011.1"/>
</dbReference>
<dbReference type="Proteomes" id="UP000191112">
    <property type="component" value="Unassembled WGS sequence"/>
</dbReference>
<dbReference type="AlphaFoldDB" id="A0A1T5GCH5"/>
<dbReference type="SMART" id="SM00342">
    <property type="entry name" value="HTH_ARAC"/>
    <property type="match status" value="1"/>
</dbReference>
<protein>
    <submittedName>
        <fullName evidence="6">Helix-turn-helix domain-containing protein</fullName>
    </submittedName>
</protein>
<evidence type="ECO:0000256" key="2">
    <source>
        <dbReference type="ARBA" id="ARBA00023125"/>
    </source>
</evidence>
<evidence type="ECO:0000256" key="1">
    <source>
        <dbReference type="ARBA" id="ARBA00023015"/>
    </source>
</evidence>
<dbReference type="InterPro" id="IPR009057">
    <property type="entry name" value="Homeodomain-like_sf"/>
</dbReference>
<dbReference type="STRING" id="619805.SAMN05660477_02709"/>
<dbReference type="PROSITE" id="PS01124">
    <property type="entry name" value="HTH_ARAC_FAMILY_2"/>
    <property type="match status" value="1"/>
</dbReference>
<organism evidence="6 7">
    <name type="scientific">Soonwooa buanensis</name>
    <dbReference type="NCBI Taxonomy" id="619805"/>
    <lineage>
        <taxon>Bacteria</taxon>
        <taxon>Pseudomonadati</taxon>
        <taxon>Bacteroidota</taxon>
        <taxon>Flavobacteriia</taxon>
        <taxon>Flavobacteriales</taxon>
        <taxon>Weeksellaceae</taxon>
        <taxon>Chryseobacterium group</taxon>
        <taxon>Soonwooa</taxon>
    </lineage>
</organism>
<reference evidence="6 7" key="1">
    <citation type="submission" date="2017-02" db="EMBL/GenBank/DDBJ databases">
        <authorList>
            <person name="Peterson S.W."/>
        </authorList>
    </citation>
    <scope>NUCLEOTIDE SEQUENCE [LARGE SCALE GENOMIC DNA]</scope>
    <source>
        <strain evidence="6 7">DSM 22323</strain>
    </source>
</reference>
<evidence type="ECO:0000256" key="3">
    <source>
        <dbReference type="ARBA" id="ARBA00023163"/>
    </source>
</evidence>